<dbReference type="PANTHER" id="PTHR30026:SF20">
    <property type="entry name" value="OUTER MEMBRANE PROTEIN TOLC"/>
    <property type="match status" value="1"/>
</dbReference>
<accession>A0ABU8C4A1</accession>
<evidence type="ECO:0000256" key="5">
    <source>
        <dbReference type="ARBA" id="ARBA00022692"/>
    </source>
</evidence>
<dbReference type="EMBL" id="JALAAR010000003">
    <property type="protein sequence ID" value="MEH8016493.1"/>
    <property type="molecule type" value="Genomic_DNA"/>
</dbReference>
<keyword evidence="5" id="KW-0812">Transmembrane</keyword>
<feature type="signal peptide" evidence="8">
    <location>
        <begin position="1"/>
        <end position="23"/>
    </location>
</feature>
<sequence>MKKTLISTLFASSFGLFSLHLCAADLQEIYQLATQKDPTVLRAAATRDAAALRIDLQRAKLLPSITAEAGFGRSDKASHSFDGPNATSADLTLRQSIFNWENWSNLSRAEQFALQVQTTYDSEMQNLIVRVTDAYFNVLRAVDGLGFAQAEKRSIERQLEQTKQRFKVGLTAITDVHEAQAQFDSAQAREIGAENELENAREFLREITGQYHEDLAQLNTDKFAPGAPTPAAIQNWVTLAQDNNLVLKSQRLLLQIADKDIELARSGHYPTLGLTATMGAVKASGADRSDSSSIGIALQVPIYSGGGVSAGVEVAKANYVEVSQTLELNHRAVIRQVRSSFNGVNALISSIRALEQAVVSAESALNATEAGFEVGTRTIVDVLQSTRNLFEARRNLSSARYDYITAVLQLRQAAGNLTEQDLQAINSSLK</sequence>
<proteinExistence type="inferred from homology"/>
<dbReference type="Proteomes" id="UP001375382">
    <property type="component" value="Unassembled WGS sequence"/>
</dbReference>
<comment type="similarity">
    <text evidence="2">Belongs to the outer membrane factor (OMF) (TC 1.B.17) family.</text>
</comment>
<evidence type="ECO:0000256" key="6">
    <source>
        <dbReference type="ARBA" id="ARBA00023136"/>
    </source>
</evidence>
<evidence type="ECO:0000256" key="7">
    <source>
        <dbReference type="ARBA" id="ARBA00023237"/>
    </source>
</evidence>
<dbReference type="InterPro" id="IPR058622">
    <property type="entry name" value="TolC"/>
</dbReference>
<keyword evidence="7" id="KW-0998">Cell outer membrane</keyword>
<dbReference type="Gene3D" id="1.20.1600.10">
    <property type="entry name" value="Outer membrane efflux proteins (OEP)"/>
    <property type="match status" value="1"/>
</dbReference>
<dbReference type="InterPro" id="IPR051906">
    <property type="entry name" value="TolC-like"/>
</dbReference>
<dbReference type="Pfam" id="PF02321">
    <property type="entry name" value="OEP"/>
    <property type="match status" value="2"/>
</dbReference>
<evidence type="ECO:0000256" key="8">
    <source>
        <dbReference type="SAM" id="SignalP"/>
    </source>
</evidence>
<evidence type="ECO:0000256" key="4">
    <source>
        <dbReference type="ARBA" id="ARBA00022452"/>
    </source>
</evidence>
<dbReference type="SUPFAM" id="SSF56954">
    <property type="entry name" value="Outer membrane efflux proteins (OEP)"/>
    <property type="match status" value="1"/>
</dbReference>
<comment type="caution">
    <text evidence="9">The sequence shown here is derived from an EMBL/GenBank/DDBJ whole genome shotgun (WGS) entry which is preliminary data.</text>
</comment>
<keyword evidence="10" id="KW-1185">Reference proteome</keyword>
<dbReference type="InterPro" id="IPR010130">
    <property type="entry name" value="T1SS_OMP_TolC"/>
</dbReference>
<evidence type="ECO:0000256" key="3">
    <source>
        <dbReference type="ARBA" id="ARBA00022448"/>
    </source>
</evidence>
<keyword evidence="6" id="KW-0472">Membrane</keyword>
<organism evidence="9 10">
    <name type="scientific">Rheinheimera muenzenbergensis</name>
    <dbReference type="NCBI Taxonomy" id="1193628"/>
    <lineage>
        <taxon>Bacteria</taxon>
        <taxon>Pseudomonadati</taxon>
        <taxon>Pseudomonadota</taxon>
        <taxon>Gammaproteobacteria</taxon>
        <taxon>Chromatiales</taxon>
        <taxon>Chromatiaceae</taxon>
        <taxon>Rheinheimera</taxon>
    </lineage>
</organism>
<evidence type="ECO:0000313" key="10">
    <source>
        <dbReference type="Proteomes" id="UP001375382"/>
    </source>
</evidence>
<keyword evidence="8" id="KW-0732">Signal</keyword>
<protein>
    <submittedName>
        <fullName evidence="9">Outer membrane channel protein TolC</fullName>
    </submittedName>
</protein>
<gene>
    <name evidence="9" type="primary">tolC</name>
    <name evidence="9" type="ORF">MN202_04570</name>
</gene>
<evidence type="ECO:0000256" key="1">
    <source>
        <dbReference type="ARBA" id="ARBA00004442"/>
    </source>
</evidence>
<keyword evidence="3" id="KW-0813">Transport</keyword>
<evidence type="ECO:0000256" key="2">
    <source>
        <dbReference type="ARBA" id="ARBA00007613"/>
    </source>
</evidence>
<dbReference type="NCBIfam" id="TIGR01844">
    <property type="entry name" value="type_I_sec_TolC"/>
    <property type="match status" value="1"/>
</dbReference>
<reference evidence="9 10" key="1">
    <citation type="journal article" date="2023" name="Ecotoxicol. Environ. Saf.">
        <title>Mercury remediation potential of mercury-resistant strain Rheinheimera metallidurans sp. nov. isolated from a municipal waste dumping site.</title>
        <authorList>
            <person name="Yadav V."/>
            <person name="Manjhi A."/>
            <person name="Vadakedath N."/>
        </authorList>
    </citation>
    <scope>NUCLEOTIDE SEQUENCE [LARGE SCALE GENOMIC DNA]</scope>
    <source>
        <strain evidence="9 10">E-49</strain>
    </source>
</reference>
<evidence type="ECO:0000313" key="9">
    <source>
        <dbReference type="EMBL" id="MEH8016493.1"/>
    </source>
</evidence>
<keyword evidence="4" id="KW-1134">Transmembrane beta strand</keyword>
<dbReference type="RefSeq" id="WP_335734913.1">
    <property type="nucleotide sequence ID" value="NZ_JALAAR010000003.1"/>
</dbReference>
<dbReference type="PANTHER" id="PTHR30026">
    <property type="entry name" value="OUTER MEMBRANE PROTEIN TOLC"/>
    <property type="match status" value="1"/>
</dbReference>
<dbReference type="InterPro" id="IPR003423">
    <property type="entry name" value="OMP_efflux"/>
</dbReference>
<dbReference type="NCBIfam" id="NF007002">
    <property type="entry name" value="PRK09465.1"/>
    <property type="match status" value="1"/>
</dbReference>
<feature type="chain" id="PRO_5045058437" evidence="8">
    <location>
        <begin position="24"/>
        <end position="430"/>
    </location>
</feature>
<comment type="subcellular location">
    <subcellularLocation>
        <location evidence="1">Cell outer membrane</location>
    </subcellularLocation>
</comment>
<name>A0ABU8C4A1_9GAMM</name>